<organism evidence="8 9">
    <name type="scientific">Sparus aurata</name>
    <name type="common">Gilthead sea bream</name>
    <dbReference type="NCBI Taxonomy" id="8175"/>
    <lineage>
        <taxon>Eukaryota</taxon>
        <taxon>Metazoa</taxon>
        <taxon>Chordata</taxon>
        <taxon>Craniata</taxon>
        <taxon>Vertebrata</taxon>
        <taxon>Euteleostomi</taxon>
        <taxon>Actinopterygii</taxon>
        <taxon>Neopterygii</taxon>
        <taxon>Teleostei</taxon>
        <taxon>Neoteleostei</taxon>
        <taxon>Acanthomorphata</taxon>
        <taxon>Eupercaria</taxon>
        <taxon>Spariformes</taxon>
        <taxon>Sparidae</taxon>
        <taxon>Sparus</taxon>
    </lineage>
</organism>
<evidence type="ECO:0000256" key="3">
    <source>
        <dbReference type="ARBA" id="ARBA00022552"/>
    </source>
</evidence>
<keyword evidence="9" id="KW-1185">Reference proteome</keyword>
<reference evidence="8" key="1">
    <citation type="submission" date="2021-04" db="EMBL/GenBank/DDBJ databases">
        <authorList>
            <consortium name="Wellcome Sanger Institute Data Sharing"/>
        </authorList>
    </citation>
    <scope>NUCLEOTIDE SEQUENCE [LARGE SCALE GENOMIC DNA]</scope>
</reference>
<gene>
    <name evidence="8" type="primary">MPHOSPH10</name>
    <name evidence="8" type="synonym">mphosph10</name>
</gene>
<dbReference type="PANTHER" id="PTHR17039">
    <property type="entry name" value="U3 SMALL NUCLEOLAR RIBONUCLEOPROTEIN PROTEIN MPP10"/>
    <property type="match status" value="1"/>
</dbReference>
<reference evidence="8" key="3">
    <citation type="submission" date="2025-09" db="UniProtKB">
        <authorList>
            <consortium name="Ensembl"/>
        </authorList>
    </citation>
    <scope>IDENTIFICATION</scope>
</reference>
<keyword evidence="3" id="KW-0698">rRNA processing</keyword>
<dbReference type="Proteomes" id="UP000472265">
    <property type="component" value="Chromosome 4"/>
</dbReference>
<reference evidence="8" key="2">
    <citation type="submission" date="2025-08" db="UniProtKB">
        <authorList>
            <consortium name="Ensembl"/>
        </authorList>
    </citation>
    <scope>IDENTIFICATION</scope>
</reference>
<dbReference type="InterPro" id="IPR012173">
    <property type="entry name" value="Mpp10"/>
</dbReference>
<evidence type="ECO:0000256" key="6">
    <source>
        <dbReference type="ARBA" id="ARBA00029455"/>
    </source>
</evidence>
<feature type="region of interest" description="Disordered" evidence="7">
    <location>
        <begin position="482"/>
        <end position="507"/>
    </location>
</feature>
<dbReference type="Ensembl" id="ENSSAUT00010004791.1">
    <property type="protein sequence ID" value="ENSSAUP00010004418.1"/>
    <property type="gene ID" value="ENSSAUG00010002283.1"/>
</dbReference>
<name>A0A671TQW8_SPAAU</name>
<dbReference type="GO" id="GO:0006364">
    <property type="term" value="P:rRNA processing"/>
    <property type="evidence" value="ECO:0007669"/>
    <property type="project" value="UniProtKB-KW"/>
</dbReference>
<dbReference type="GO" id="GO:0032040">
    <property type="term" value="C:small-subunit processome"/>
    <property type="evidence" value="ECO:0007669"/>
    <property type="project" value="TreeGrafter"/>
</dbReference>
<keyword evidence="4" id="KW-0539">Nucleus</keyword>
<dbReference type="PIRSF" id="PIRSF017300">
    <property type="entry name" value="snoRNP_Mpp10"/>
    <property type="match status" value="1"/>
</dbReference>
<feature type="compositionally biased region" description="Basic and acidic residues" evidence="7">
    <location>
        <begin position="386"/>
        <end position="402"/>
    </location>
</feature>
<sequence>MAAGADDLTDEDSDLDFDVDALEKREKEKKGIGRKGSKTKVVPSEVDDKFFKLSEMESFLDDMDKREGKEDGDEDDLDYFQDLPSDDDDDLDLEEILSTKKQKKNMAKSSRNLKYKDFFDAVDCEPAKADDQSDGDDESQGEGEEEFDDEEDDYDGEEEVPEATHQHTPLCCISAMPISVYMHANGDYGCFNLQMSQKIEELEKTALGEKPWQLAGEVTAQSRPENSMLEEDVEFEQTSRMAPVVTEETTLQLEDIIKQRIKDQAFDDVVRKEKPKEEVFEYKKRLTLDHEKSKQSLAEIYEQEYLKQNQTKTEKENPAHVEIQKLMDTLFLKLDALSNFHFTPKPPVPEVKVVSNLPSITMEEVAPVSVSDATLLAPEEVKEKNKAGDILGDTEKTSTDKKRDRRHKKTVKRLKIKEKEKRQKLKEASSTGENKKLSKAEVTENIKKLTKGGKATMLKDEGKDKALRSSQAFFSQLQDQVKSQIKGAKDQSSKKKHKEVSVSKLKL</sequence>
<proteinExistence type="inferred from homology"/>
<feature type="region of interest" description="Disordered" evidence="7">
    <location>
        <begin position="386"/>
        <end position="443"/>
    </location>
</feature>
<evidence type="ECO:0000256" key="4">
    <source>
        <dbReference type="ARBA" id="ARBA00023242"/>
    </source>
</evidence>
<evidence type="ECO:0000313" key="8">
    <source>
        <dbReference type="Ensembl" id="ENSSAUP00010004418.1"/>
    </source>
</evidence>
<feature type="region of interest" description="Disordered" evidence="7">
    <location>
        <begin position="61"/>
        <end position="94"/>
    </location>
</feature>
<comment type="subcellular location">
    <subcellularLocation>
        <location evidence="1">Nucleus</location>
        <location evidence="1">Nucleolus</location>
    </subcellularLocation>
</comment>
<keyword evidence="5" id="KW-0687">Ribonucleoprotein</keyword>
<feature type="compositionally biased region" description="Basic residues" evidence="7">
    <location>
        <begin position="403"/>
        <end position="416"/>
    </location>
</feature>
<feature type="compositionally biased region" description="Acidic residues" evidence="7">
    <location>
        <begin position="132"/>
        <end position="161"/>
    </location>
</feature>
<evidence type="ECO:0000313" key="9">
    <source>
        <dbReference type="Proteomes" id="UP000472265"/>
    </source>
</evidence>
<evidence type="ECO:0000256" key="7">
    <source>
        <dbReference type="SAM" id="MobiDB-lite"/>
    </source>
</evidence>
<evidence type="ECO:0000256" key="1">
    <source>
        <dbReference type="ARBA" id="ARBA00004604"/>
    </source>
</evidence>
<dbReference type="GeneTree" id="ENSGT00390000011359"/>
<evidence type="ECO:0000256" key="5">
    <source>
        <dbReference type="ARBA" id="ARBA00023274"/>
    </source>
</evidence>
<keyword evidence="2" id="KW-0690">Ribosome biogenesis</keyword>
<comment type="similarity">
    <text evidence="6">Belongs to the MPP10 family.</text>
</comment>
<dbReference type="GO" id="GO:0005732">
    <property type="term" value="C:sno(s)RNA-containing ribonucleoprotein complex"/>
    <property type="evidence" value="ECO:0007669"/>
    <property type="project" value="InterPro"/>
</dbReference>
<dbReference type="GO" id="GO:0034457">
    <property type="term" value="C:Mpp10 complex"/>
    <property type="evidence" value="ECO:0007669"/>
    <property type="project" value="InterPro"/>
</dbReference>
<dbReference type="AlphaFoldDB" id="A0A671TQW8"/>
<dbReference type="Pfam" id="PF04006">
    <property type="entry name" value="Mpp10"/>
    <property type="match status" value="1"/>
</dbReference>
<accession>A0A671TQW8</accession>
<feature type="compositionally biased region" description="Acidic residues" evidence="7">
    <location>
        <begin position="70"/>
        <end position="94"/>
    </location>
</feature>
<evidence type="ECO:0000256" key="2">
    <source>
        <dbReference type="ARBA" id="ARBA00022517"/>
    </source>
</evidence>
<feature type="region of interest" description="Disordered" evidence="7">
    <location>
        <begin position="124"/>
        <end position="166"/>
    </location>
</feature>
<protein>
    <submittedName>
        <fullName evidence="8">M-phase phosphoprotein 10 (U3 small nucleolar ribonucleoprotein)</fullName>
    </submittedName>
</protein>
<feature type="compositionally biased region" description="Basic and acidic residues" evidence="7">
    <location>
        <begin position="417"/>
        <end position="443"/>
    </location>
</feature>
<dbReference type="PANTHER" id="PTHR17039:SF0">
    <property type="entry name" value="U3 SMALL NUCLEOLAR RIBONUCLEOPROTEIN PROTEIN MPP10"/>
    <property type="match status" value="1"/>
</dbReference>